<dbReference type="PROSITE" id="PS50526">
    <property type="entry name" value="RDRP_SSRNA_NEG_NONSEG"/>
    <property type="match status" value="1"/>
</dbReference>
<comment type="catalytic activity">
    <reaction evidence="15">
        <text>a 5'-end (5'-triphosphoguanosine)-(2'-O-methyladenylyl)-adenylyl-cytidylyl-adenosine in mRNA + S-adenosyl-L-methionine = a 5'-end (N(7)-methyl 5'-triphosphoguanosine)-(2'-O-methyladenylyl)-adenylyl-cytidylyl-adenosine in mRNA + S-adenosyl-L-homocysteine</text>
        <dbReference type="Rhea" id="RHEA:65440"/>
        <dbReference type="Rhea" id="RHEA-COMP:16798"/>
        <dbReference type="Rhea" id="RHEA-COMP:16801"/>
        <dbReference type="ChEBI" id="CHEBI:57856"/>
        <dbReference type="ChEBI" id="CHEBI:59789"/>
        <dbReference type="ChEBI" id="CHEBI:156482"/>
        <dbReference type="ChEBI" id="CHEBI:156483"/>
    </reaction>
</comment>
<keyword evidence="8" id="KW-0547">Nucleotide-binding</keyword>
<dbReference type="Proteomes" id="UP000201890">
    <property type="component" value="Segment"/>
</dbReference>
<dbReference type="KEGG" id="vg:30762989"/>
<keyword evidence="3 22" id="KW-0696">RNA-directed RNA polymerase</keyword>
<reference evidence="22" key="1">
    <citation type="journal article" date="2016" name="Nature">
        <title>Redefining the invertebrate RNA virosphere.</title>
        <authorList>
            <person name="Shi M."/>
            <person name="Lin X.D."/>
            <person name="Tian J.H."/>
            <person name="Chen L.J."/>
            <person name="Chen X."/>
            <person name="Li C.X."/>
            <person name="Qin X.C."/>
            <person name="Li J."/>
            <person name="Cao J.P."/>
            <person name="Eden J.S."/>
            <person name="Buchmann J."/>
            <person name="Wang W."/>
            <person name="Xu J."/>
            <person name="Holmes E.C."/>
            <person name="Zhang Y.Z."/>
        </authorList>
    </citation>
    <scope>NUCLEOTIDE SEQUENCE [LARGE SCALE GENOMIC DNA]</scope>
    <source>
        <strain evidence="22">BHTSS15727</strain>
    </source>
</reference>
<keyword evidence="7" id="KW-0548">Nucleotidyltransferase</keyword>
<evidence type="ECO:0000259" key="21">
    <source>
        <dbReference type="PROSITE" id="PS50526"/>
    </source>
</evidence>
<comment type="catalytic activity">
    <reaction evidence="18">
        <text>a 5'-end (5'-triphosphoguanosine)-adenylyl-adenylyl-cytidylyl-adenosine in mRNA + S-adenosyl-L-methionine = a 5'-end (5'-triphosphoguanosine)-(2'-O-methyladenylyl)-adenylyl-cytidylyl-adenosine in mRNA + S-adenosyl-L-homocysteine + H(+)</text>
        <dbReference type="Rhea" id="RHEA:65380"/>
        <dbReference type="Rhea" id="RHEA-COMP:16797"/>
        <dbReference type="Rhea" id="RHEA-COMP:16801"/>
        <dbReference type="ChEBI" id="CHEBI:15378"/>
        <dbReference type="ChEBI" id="CHEBI:57856"/>
        <dbReference type="ChEBI" id="CHEBI:59789"/>
        <dbReference type="ChEBI" id="CHEBI:156482"/>
        <dbReference type="ChEBI" id="CHEBI:156484"/>
    </reaction>
</comment>
<protein>
    <recommendedName>
        <fullName evidence="2">RNA-directed RNA polymerase</fullName>
        <ecNumber evidence="2">2.7.7.48</ecNumber>
    </recommendedName>
    <alternativeName>
        <fullName evidence="17">Replicase</fullName>
    </alternativeName>
    <alternativeName>
        <fullName evidence="16">Transcriptase</fullName>
    </alternativeName>
</protein>
<evidence type="ECO:0000256" key="7">
    <source>
        <dbReference type="ARBA" id="ARBA00022695"/>
    </source>
</evidence>
<keyword evidence="11" id="KW-0693">Viral RNA replication</keyword>
<evidence type="ECO:0000256" key="6">
    <source>
        <dbReference type="ARBA" id="ARBA00022691"/>
    </source>
</evidence>
<evidence type="ECO:0000256" key="2">
    <source>
        <dbReference type="ARBA" id="ARBA00012494"/>
    </source>
</evidence>
<accession>A0A1L3KMR0</accession>
<evidence type="ECO:0000313" key="22">
    <source>
        <dbReference type="EMBL" id="APG78668.1"/>
    </source>
</evidence>
<evidence type="ECO:0000256" key="20">
    <source>
        <dbReference type="ARBA" id="ARBA00048548"/>
    </source>
</evidence>
<dbReference type="GO" id="GO:0044423">
    <property type="term" value="C:virion component"/>
    <property type="evidence" value="ECO:0007669"/>
    <property type="project" value="UniProtKB-KW"/>
</dbReference>
<proteinExistence type="predicted"/>
<comment type="catalytic activity">
    <reaction evidence="19">
        <text>a 5'-end (5'-triphosphoguanosine)-adenylyl-adenylyl-cytidylyl-adenosine in mRNA + 2 S-adenosyl-L-methionine = a 5'-end (N(7)-methyl 5'-triphosphoguanosine)-(2'-O-methyladenylyl)-adenylyl-cytidylyl-adenosine in mRNA + 2 S-adenosyl-L-homocysteine + H(+)</text>
        <dbReference type="Rhea" id="RHEA:65376"/>
        <dbReference type="Rhea" id="RHEA-COMP:16797"/>
        <dbReference type="Rhea" id="RHEA-COMP:16798"/>
        <dbReference type="ChEBI" id="CHEBI:15378"/>
        <dbReference type="ChEBI" id="CHEBI:57856"/>
        <dbReference type="ChEBI" id="CHEBI:59789"/>
        <dbReference type="ChEBI" id="CHEBI:156483"/>
        <dbReference type="ChEBI" id="CHEBI:156484"/>
        <dbReference type="EC" id="2.1.1.375"/>
    </reaction>
</comment>
<dbReference type="GO" id="GO:0003968">
    <property type="term" value="F:RNA-directed RNA polymerase activity"/>
    <property type="evidence" value="ECO:0007669"/>
    <property type="project" value="UniProtKB-KW"/>
</dbReference>
<evidence type="ECO:0000256" key="18">
    <source>
        <dbReference type="ARBA" id="ARBA00047332"/>
    </source>
</evidence>
<evidence type="ECO:0000256" key="10">
    <source>
        <dbReference type="ARBA" id="ARBA00022844"/>
    </source>
</evidence>
<dbReference type="Pfam" id="PF14314">
    <property type="entry name" value="Methyltrans_Mon_2nd"/>
    <property type="match status" value="1"/>
</dbReference>
<dbReference type="GeneID" id="30762989"/>
<comment type="catalytic activity">
    <reaction evidence="14">
        <text>a 5'-end triphospho-adenylyl-adenylyl-cytidylyl-adenosine in mRNA + GDP + H(+) = a 5'-end (5'-triphosphoguanosine)-adenylyl-adenylyl-cytidylyl-adenosine in mRNA + diphosphate</text>
        <dbReference type="Rhea" id="RHEA:65436"/>
        <dbReference type="Rhea" id="RHEA-COMP:16797"/>
        <dbReference type="Rhea" id="RHEA-COMP:16799"/>
        <dbReference type="ChEBI" id="CHEBI:15378"/>
        <dbReference type="ChEBI" id="CHEBI:33019"/>
        <dbReference type="ChEBI" id="CHEBI:58189"/>
        <dbReference type="ChEBI" id="CHEBI:156484"/>
        <dbReference type="ChEBI" id="CHEBI:156503"/>
        <dbReference type="EC" id="2.7.7.88"/>
    </reaction>
</comment>
<evidence type="ECO:0000256" key="3">
    <source>
        <dbReference type="ARBA" id="ARBA00022484"/>
    </source>
</evidence>
<keyword evidence="10" id="KW-0946">Virion</keyword>
<evidence type="ECO:0000256" key="12">
    <source>
        <dbReference type="ARBA" id="ARBA00023042"/>
    </source>
</evidence>
<evidence type="ECO:0000256" key="5">
    <source>
        <dbReference type="ARBA" id="ARBA00022679"/>
    </source>
</evidence>
<sequence>MGSHSPQAKFLYQRHLDSPLVTNKIDYYRAHPERWSNRYRFLPHEALQDVTSGFCYNTPIFPWIESQIHSVANDKIKVSRQDWQKTLRIVKDAITLQAKASFGKFPNFSIATLDQYCNSLVNNLKVINSYFLKGQVLGIHHELNLISRNNIYPASLPSLPNVLIDTDMVYFTKFPGGGLIVPFTFFLSVLDKCEAQFAFHIYCSLATLTKSKEGLDFYSFSLDLYNRLDAIYYELGNQAIDVFKMLEPITLGVCLEALPSSTNDCDFLNRQLEDLQAEKPLIHSYVRVLTDFFREYRNAHGERGFNCILEQYGQEKLHFYPIVDIEGGLIKMFRYGTAQLPVDISFTNALVGSFIKCYIVSYYNLEGHLPLILWLPDYHPVILSILTTGNPQSMTYCNQVPDDEWAKIVFRKHYEYNYYPNILELLDDKSISPHRHFVDQLFAHDALQELGRRALSIRENTRLVKEILTRSEISIQDYFNTVESLGHFPPEWSIIQLLPKERELKIFARMFSVLAFEPRMMCSSTEHNLSESILKYFKQQTMTASGPELQHRVDNLSQFVETSEYIWVSFVIDLEQWNYAHRQGLQLPFLKILNQMFGVRHFHTVSQLFMESTIFSGDKFCPPGTEGQFHQWNSHVGGNQGIFQKFWTLITISIIRQVMLRLDFEHILIGSGDNQVVSVKIRKNTDIVNSVDLIRTELSESFTKSGLTLKLSETWHSSQIFCYQRKYYFKGVQIATGIKQGNRAFAGGSDVDSGISSTISTAMNSGLNIAQTTTSPYIGVLFAYLESYAQLMLDPNVNRILPFDTRVMSLLSCVNTSFGYLPFMQLPSFSYTGTKDVLVESFSILKNIWILMPGYRSAIACLIRWDRAALTDINVTQLVLDPQNINIIKSKNVETYIRQAVEEHLNSPGIVKNTQIRNLLNSAQAVDRTKYMKHLLNMRPIHSSLIHQILETSTVGQLLSIMAKFDRISTLVQWVGLNHTKKVGVSFQDKVKEFDVNMIRYITRRTGRGSSLQPSFEQQLLGGTWPTYIDFCTQHQLEPHCTFSCRLFLTSYTHGMLPEMIHGPFSPSPIEQLDPILAPSQDELCQAIHVTPVLLCEDNIPDLDDTRGPCPLYLGSATADPIRSLRLTSVNVLPIGRALQTLIKMYTWLRELNSNYLALSLITTQIKSRAPSLLPYLEFMQGGSAGGTFLHRFESTGQIVGAYRSSASMISTWYSLSTNAATSLHRGEEDRYIFFQALFHHIYAAMRFCLPITNKYYCIVNFNHCGYLLHNLQFTHDQVLVQQDPMHLEFLAITDSQAKLIETEARHNSLLKGLSNVENIDPANLLCATVAHDFAVNLHSYQMSQKIGAESRQNYTATSGVYNITVLRKVSTHNLLSHIFVHICLLGALGSNRNPSRVARILRIISGKQSGIQDIVPYRNLLDALITAGHLDELIRLSRSNYSCQSSNVFFPLLGIFLKALSNVGRQVLIKHPPLCLLIEAKRSAFNWDSLWSFLTYWSSRYSQWKAKTPCISIALHLAEFNKYCDFLSICILADKGVAVEVGRRNLQLMEGPQQDQQDTIHTSIREITRIVCPFPAVSVTSHHDNVESIDMSQLQFIQKYLDDVKGSFIEEELQVSHWYSTSSTASLKLLSILSDLLLDKTVISLVVSLGEGDGSFLSLLLHQFPKSRGVYASLIGASDLPQCYSGNFVPPATVCQCNIQSKVQHSVNTARKSGDLSYTESWEELTQFYNDEDSKTGILTMDCQVDQINRATLLDYFVHHCENHQFDLVVLKTSVLELQSPSALTLFRLCQLYHHARLMKPHGSNMVSLEIYLVLQRRSVTNMVSHSFDFLLLTQKWINCVNNQRIQGSIQYQCQLSSWVVKSNLCNVVYPSTGTINPPSTHPITHVIFSCIELLQLVLGLSFHQKSKMDKTTLHMIHSISSGADITLGTSATLIELALLILLCLSFTGGSLRSNQITELLLTKSKLMESYFNQSLHDKENLVLIKHGYQFIGEVFSSTQDLDGGVTGSGLWYLKVLLDTAPILVLKPFSKIIQMIEGSPLLINFNYLQDHIYWGLFDIQSIYDSFYFFCHLINSRVVGQEFGLDCDMSLYIHLIKQLPLPISWNDKSDNRILIINTGLDQIDINSIIVYKYAIVFRPQAPVNIVNCFKCIATKEFDYYKGFSFICLYVNRK</sequence>
<dbReference type="Pfam" id="PF00946">
    <property type="entry name" value="Mononeg_RNA_pol"/>
    <property type="match status" value="1"/>
</dbReference>
<feature type="domain" description="RdRp catalytic" evidence="21">
    <location>
        <begin position="566"/>
        <end position="731"/>
    </location>
</feature>
<evidence type="ECO:0000256" key="9">
    <source>
        <dbReference type="ARBA" id="ARBA00022840"/>
    </source>
</evidence>
<keyword evidence="12" id="KW-0506">mRNA capping</keyword>
<evidence type="ECO:0000256" key="4">
    <source>
        <dbReference type="ARBA" id="ARBA00022664"/>
    </source>
</evidence>
<keyword evidence="13" id="KW-0511">Multifunctional enzyme</keyword>
<keyword evidence="5" id="KW-0808">Transferase</keyword>
<evidence type="ECO:0000256" key="17">
    <source>
        <dbReference type="ARBA" id="ARBA00031012"/>
    </source>
</evidence>
<comment type="subcellular location">
    <subcellularLocation>
        <location evidence="1">Virion</location>
    </subcellularLocation>
</comment>
<comment type="catalytic activity">
    <reaction evidence="20">
        <text>GTP + H2O = GDP + phosphate + H(+)</text>
        <dbReference type="Rhea" id="RHEA:19669"/>
        <dbReference type="ChEBI" id="CHEBI:15377"/>
        <dbReference type="ChEBI" id="CHEBI:15378"/>
        <dbReference type="ChEBI" id="CHEBI:37565"/>
        <dbReference type="ChEBI" id="CHEBI:43474"/>
        <dbReference type="ChEBI" id="CHEBI:58189"/>
    </reaction>
</comment>
<dbReference type="InterPro" id="IPR014023">
    <property type="entry name" value="Mononeg_RNA_pol_cat"/>
</dbReference>
<evidence type="ECO:0000256" key="16">
    <source>
        <dbReference type="ARBA" id="ARBA00030436"/>
    </source>
</evidence>
<dbReference type="InterPro" id="IPR026890">
    <property type="entry name" value="Mononeg_mRNAcap"/>
</dbReference>
<organism evidence="22">
    <name type="scientific">Beihai rhabdo-like virus 1</name>
    <dbReference type="NCBI Taxonomy" id="1922651"/>
    <lineage>
        <taxon>Viruses</taxon>
        <taxon>Riboviria</taxon>
        <taxon>Orthornavirae</taxon>
        <taxon>Negarnaviricota</taxon>
        <taxon>Haploviricotina</taxon>
        <taxon>Monjiviricetes</taxon>
        <taxon>Mononegavirales</taxon>
        <taxon>Artoviridae</taxon>
        <taxon>Peropuvirus</taxon>
        <taxon>Peropuvirus beihaiense</taxon>
    </lineage>
</organism>
<evidence type="ECO:0000256" key="8">
    <source>
        <dbReference type="ARBA" id="ARBA00022741"/>
    </source>
</evidence>
<dbReference type="InterPro" id="IPR039530">
    <property type="entry name" value="L_methyltransferase_rhabdo"/>
</dbReference>
<evidence type="ECO:0000256" key="19">
    <source>
        <dbReference type="ARBA" id="ARBA00047370"/>
    </source>
</evidence>
<keyword evidence="23" id="KW-1185">Reference proteome</keyword>
<keyword evidence="6" id="KW-0949">S-adenosyl-L-methionine</keyword>
<evidence type="ECO:0000256" key="1">
    <source>
        <dbReference type="ARBA" id="ARBA00004328"/>
    </source>
</evidence>
<evidence type="ECO:0000256" key="14">
    <source>
        <dbReference type="ARBA" id="ARBA00024494"/>
    </source>
</evidence>
<dbReference type="GO" id="GO:0005524">
    <property type="term" value="F:ATP binding"/>
    <property type="evidence" value="ECO:0007669"/>
    <property type="project" value="UniProtKB-KW"/>
</dbReference>
<name>A0A1L3KMR0_9MONO</name>
<dbReference type="EC" id="2.7.7.48" evidence="2"/>
<evidence type="ECO:0000256" key="13">
    <source>
        <dbReference type="ARBA" id="ARBA00023268"/>
    </source>
</evidence>
<keyword evidence="4" id="KW-0507">mRNA processing</keyword>
<evidence type="ECO:0000256" key="11">
    <source>
        <dbReference type="ARBA" id="ARBA00022953"/>
    </source>
</evidence>
<dbReference type="EMBL" id="KX884412">
    <property type="protein sequence ID" value="APG78668.1"/>
    <property type="molecule type" value="Genomic_RNA"/>
</dbReference>
<dbReference type="Pfam" id="PF14318">
    <property type="entry name" value="Mononeg_mRNAcap"/>
    <property type="match status" value="1"/>
</dbReference>
<evidence type="ECO:0000256" key="15">
    <source>
        <dbReference type="ARBA" id="ARBA00024499"/>
    </source>
</evidence>
<evidence type="ECO:0000313" key="23">
    <source>
        <dbReference type="Proteomes" id="UP000201890"/>
    </source>
</evidence>
<keyword evidence="9" id="KW-0067">ATP-binding</keyword>
<dbReference type="RefSeq" id="YP_009333443.1">
    <property type="nucleotide sequence ID" value="NC_032555.1"/>
</dbReference>
<dbReference type="GO" id="GO:0004482">
    <property type="term" value="F:mRNA 5'-cap (guanine-N7-)-methyltransferase activity"/>
    <property type="evidence" value="ECO:0007669"/>
    <property type="project" value="InterPro"/>
</dbReference>